<accession>A0A4C1Y4V5</accession>
<comment type="caution">
    <text evidence="1">The sequence shown here is derived from an EMBL/GenBank/DDBJ whole genome shotgun (WGS) entry which is preliminary data.</text>
</comment>
<sequence length="77" mass="8720">MEQRSLPVFGLNEIFLSTGLMMDLLNFQVHYQTLKANHGQNIFQGNSNRPEYRSDVILLWSTSAYLSAASSDLKSHS</sequence>
<dbReference type="Proteomes" id="UP000299102">
    <property type="component" value="Unassembled WGS sequence"/>
</dbReference>
<evidence type="ECO:0000313" key="2">
    <source>
        <dbReference type="Proteomes" id="UP000299102"/>
    </source>
</evidence>
<gene>
    <name evidence="1" type="ORF">EVAR_52064_1</name>
</gene>
<dbReference type="EMBL" id="BGZK01001045">
    <property type="protein sequence ID" value="GBP69567.1"/>
    <property type="molecule type" value="Genomic_DNA"/>
</dbReference>
<reference evidence="1 2" key="1">
    <citation type="journal article" date="2019" name="Commun. Biol.">
        <title>The bagworm genome reveals a unique fibroin gene that provides high tensile strength.</title>
        <authorList>
            <person name="Kono N."/>
            <person name="Nakamura H."/>
            <person name="Ohtoshi R."/>
            <person name="Tomita M."/>
            <person name="Numata K."/>
            <person name="Arakawa K."/>
        </authorList>
    </citation>
    <scope>NUCLEOTIDE SEQUENCE [LARGE SCALE GENOMIC DNA]</scope>
</reference>
<proteinExistence type="predicted"/>
<organism evidence="1 2">
    <name type="scientific">Eumeta variegata</name>
    <name type="common">Bagworm moth</name>
    <name type="synonym">Eumeta japonica</name>
    <dbReference type="NCBI Taxonomy" id="151549"/>
    <lineage>
        <taxon>Eukaryota</taxon>
        <taxon>Metazoa</taxon>
        <taxon>Ecdysozoa</taxon>
        <taxon>Arthropoda</taxon>
        <taxon>Hexapoda</taxon>
        <taxon>Insecta</taxon>
        <taxon>Pterygota</taxon>
        <taxon>Neoptera</taxon>
        <taxon>Endopterygota</taxon>
        <taxon>Lepidoptera</taxon>
        <taxon>Glossata</taxon>
        <taxon>Ditrysia</taxon>
        <taxon>Tineoidea</taxon>
        <taxon>Psychidae</taxon>
        <taxon>Oiketicinae</taxon>
        <taxon>Eumeta</taxon>
    </lineage>
</organism>
<evidence type="ECO:0000313" key="1">
    <source>
        <dbReference type="EMBL" id="GBP69567.1"/>
    </source>
</evidence>
<dbReference type="AlphaFoldDB" id="A0A4C1Y4V5"/>
<keyword evidence="2" id="KW-1185">Reference proteome</keyword>
<name>A0A4C1Y4V5_EUMVA</name>
<protein>
    <submittedName>
        <fullName evidence="1">Uncharacterized protein</fullName>
    </submittedName>
</protein>